<dbReference type="Pfam" id="PF00474">
    <property type="entry name" value="SSF"/>
    <property type="match status" value="1"/>
</dbReference>
<keyword evidence="5" id="KW-1003">Cell membrane</keyword>
<dbReference type="EMBL" id="JAAEDL010000032">
    <property type="protein sequence ID" value="MBR0683437.1"/>
    <property type="molecule type" value="Genomic_DNA"/>
</dbReference>
<keyword evidence="7 17" id="KW-0812">Transmembrane</keyword>
<dbReference type="InterPro" id="IPR050277">
    <property type="entry name" value="Sodium:Solute_Symporter"/>
</dbReference>
<dbReference type="Gene3D" id="1.20.1730.10">
    <property type="entry name" value="Sodium/glucose cotransporter"/>
    <property type="match status" value="1"/>
</dbReference>
<evidence type="ECO:0000256" key="2">
    <source>
        <dbReference type="ARBA" id="ARBA00006434"/>
    </source>
</evidence>
<dbReference type="GO" id="GO:0005886">
    <property type="term" value="C:plasma membrane"/>
    <property type="evidence" value="ECO:0007669"/>
    <property type="project" value="UniProtKB-SubCell"/>
</dbReference>
<evidence type="ECO:0000256" key="5">
    <source>
        <dbReference type="ARBA" id="ARBA00022475"/>
    </source>
</evidence>
<protein>
    <recommendedName>
        <fullName evidence="3">Cation/acetate symporter ActP</fullName>
    </recommendedName>
    <alternativeName>
        <fullName evidence="15">Acetate permease</fullName>
    </alternativeName>
    <alternativeName>
        <fullName evidence="14">Acetate transporter ActP</fullName>
    </alternativeName>
</protein>
<name>A0A9X9XIA1_9PROT</name>
<evidence type="ECO:0000256" key="3">
    <source>
        <dbReference type="ARBA" id="ARBA00018047"/>
    </source>
</evidence>
<dbReference type="Proteomes" id="UP001138709">
    <property type="component" value="Unassembled WGS sequence"/>
</dbReference>
<dbReference type="PANTHER" id="PTHR48086:SF6">
    <property type="entry name" value="CATION_ACETATE SYMPORTER ACTP"/>
    <property type="match status" value="1"/>
</dbReference>
<dbReference type="NCBIfam" id="NF006903">
    <property type="entry name" value="PRK09395.1"/>
    <property type="match status" value="1"/>
</dbReference>
<proteinExistence type="inferred from homology"/>
<feature type="transmembrane region" description="Helical" evidence="17">
    <location>
        <begin position="476"/>
        <end position="495"/>
    </location>
</feature>
<evidence type="ECO:0000256" key="11">
    <source>
        <dbReference type="ARBA" id="ARBA00023065"/>
    </source>
</evidence>
<gene>
    <name evidence="19" type="ORF">GXW74_23325</name>
</gene>
<organism evidence="19 20">
    <name type="scientific">Neoroseomonas eburnea</name>
    <dbReference type="NCBI Taxonomy" id="1346889"/>
    <lineage>
        <taxon>Bacteria</taxon>
        <taxon>Pseudomonadati</taxon>
        <taxon>Pseudomonadota</taxon>
        <taxon>Alphaproteobacteria</taxon>
        <taxon>Acetobacterales</taxon>
        <taxon>Acetobacteraceae</taxon>
        <taxon>Neoroseomonas</taxon>
    </lineage>
</organism>
<evidence type="ECO:0000256" key="10">
    <source>
        <dbReference type="ARBA" id="ARBA00023053"/>
    </source>
</evidence>
<keyword evidence="10" id="KW-0915">Sodium</keyword>
<dbReference type="InterPro" id="IPR001734">
    <property type="entry name" value="Na/solute_symporter"/>
</dbReference>
<keyword evidence="11" id="KW-0406">Ion transport</keyword>
<dbReference type="InterPro" id="IPR038377">
    <property type="entry name" value="Na/Glc_symporter_sf"/>
</dbReference>
<dbReference type="PANTHER" id="PTHR48086">
    <property type="entry name" value="SODIUM/PROLINE SYMPORTER-RELATED"/>
    <property type="match status" value="1"/>
</dbReference>
<reference evidence="19" key="2">
    <citation type="journal article" date="2021" name="Syst. Appl. Microbiol.">
        <title>Roseomonas hellenica sp. nov., isolated from roots of wild-growing Alkanna tinctoria.</title>
        <authorList>
            <person name="Rat A."/>
            <person name="Naranjo H.D."/>
            <person name="Lebbe L."/>
            <person name="Cnockaert M."/>
            <person name="Krigas N."/>
            <person name="Grigoriadou K."/>
            <person name="Maloupa E."/>
            <person name="Willems A."/>
        </authorList>
    </citation>
    <scope>NUCLEOTIDE SEQUENCE</scope>
    <source>
        <strain evidence="19">LMG 31228</strain>
    </source>
</reference>
<sequence length="565" mass="59441">MRRILWVSALAALAGTAAHVGLAHAAGALEGQVDRQALNLAAIVMFFLFVIGTLGITYRAAMQTRSAADFYAAGGGITGFQNGLAIAGDYMSAASFLGISGLVFASGFDGLIYSIGFLVGWPVILFLIAERLRNLGKFTFADVASFRLEPTSIRILSATGTLVVVAFYLIAQMVGAGKLIELLFGLQYLYAVVIVGVLMIVYVAFGGMKATTWVQIIKACLLLAGASFMAIMVLVRYGFSPEAMFADAVRIHPRGDAIMAPGALVSDPVSAISLGLALMFGTAGLPHILMRFFTVSDAQAARKSVFYATGFIAYFYILTFIIGFGAITFLMTDDSFYHAGPGGVINRVGGLIGGTNMAAIHLANAVGGSLFLGFISAVAFATILAVVAGLTLAGASAVSHDLYAEVIARGRANEQREVRISKMTAVVIGIVAIILGYVFENQNVAFMVGLAFAVAASCNFPVLLMSVFWKGTTTRGSLIGGFLGLLSAVVMVVLSKAVWVQTLGFGEALFPYDNPALFSMTIAFVGIWLFSKMDSSAQAKSEQASFDAQYVRSETGIGAASAHIH</sequence>
<dbReference type="GO" id="GO:0006814">
    <property type="term" value="P:sodium ion transport"/>
    <property type="evidence" value="ECO:0007669"/>
    <property type="project" value="UniProtKB-KW"/>
</dbReference>
<feature type="transmembrane region" description="Helical" evidence="17">
    <location>
        <begin position="41"/>
        <end position="61"/>
    </location>
</feature>
<comment type="similarity">
    <text evidence="2 16">Belongs to the sodium:solute symporter (SSF) (TC 2.A.21) family.</text>
</comment>
<keyword evidence="9 17" id="KW-1133">Transmembrane helix</keyword>
<feature type="transmembrane region" description="Helical" evidence="17">
    <location>
        <begin position="420"/>
        <end position="439"/>
    </location>
</feature>
<evidence type="ECO:0000256" key="7">
    <source>
        <dbReference type="ARBA" id="ARBA00022692"/>
    </source>
</evidence>
<dbReference type="CDD" id="cd11480">
    <property type="entry name" value="SLC5sbd_u4"/>
    <property type="match status" value="1"/>
</dbReference>
<dbReference type="GO" id="GO:0015123">
    <property type="term" value="F:acetate transmembrane transporter activity"/>
    <property type="evidence" value="ECO:0007669"/>
    <property type="project" value="TreeGrafter"/>
</dbReference>
<accession>A0A9X9XIA1</accession>
<feature type="transmembrane region" description="Helical" evidence="17">
    <location>
        <begin position="111"/>
        <end position="129"/>
    </location>
</feature>
<keyword evidence="20" id="KW-1185">Reference proteome</keyword>
<dbReference type="PROSITE" id="PS00456">
    <property type="entry name" value="NA_SOLUT_SYMP_1"/>
    <property type="match status" value="1"/>
</dbReference>
<keyword evidence="13" id="KW-0739">Sodium transport</keyword>
<evidence type="ECO:0000256" key="12">
    <source>
        <dbReference type="ARBA" id="ARBA00023136"/>
    </source>
</evidence>
<dbReference type="FunFam" id="1.20.1730.10:FF:000001">
    <property type="entry name" value="Cation/acetate symporter ActP"/>
    <property type="match status" value="1"/>
</dbReference>
<feature type="transmembrane region" description="Helical" evidence="17">
    <location>
        <begin position="219"/>
        <end position="239"/>
    </location>
</feature>
<evidence type="ECO:0000313" key="19">
    <source>
        <dbReference type="EMBL" id="MBR0683437.1"/>
    </source>
</evidence>
<evidence type="ECO:0000256" key="15">
    <source>
        <dbReference type="ARBA" id="ARBA00032392"/>
    </source>
</evidence>
<evidence type="ECO:0000313" key="20">
    <source>
        <dbReference type="Proteomes" id="UP001138709"/>
    </source>
</evidence>
<feature type="transmembrane region" description="Helical" evidence="17">
    <location>
        <begin position="82"/>
        <end position="105"/>
    </location>
</feature>
<feature type="transmembrane region" description="Helical" evidence="17">
    <location>
        <begin position="188"/>
        <end position="207"/>
    </location>
</feature>
<feature type="transmembrane region" description="Helical" evidence="17">
    <location>
        <begin position="305"/>
        <end position="331"/>
    </location>
</feature>
<keyword evidence="6" id="KW-0997">Cell inner membrane</keyword>
<reference evidence="19" key="1">
    <citation type="submission" date="2020-01" db="EMBL/GenBank/DDBJ databases">
        <authorList>
            <person name="Rat A."/>
        </authorList>
    </citation>
    <scope>NUCLEOTIDE SEQUENCE</scope>
    <source>
        <strain evidence="19">LMG 31228</strain>
    </source>
</reference>
<comment type="subcellular location">
    <subcellularLocation>
        <location evidence="1">Cell inner membrane</location>
        <topology evidence="1">Multi-pass membrane protein</topology>
    </subcellularLocation>
</comment>
<dbReference type="InterPro" id="IPR018212">
    <property type="entry name" value="Na/solute_symporter_CS"/>
</dbReference>
<evidence type="ECO:0000256" key="18">
    <source>
        <dbReference type="SAM" id="SignalP"/>
    </source>
</evidence>
<feature type="chain" id="PRO_5040728809" description="Cation/acetate symporter ActP" evidence="18">
    <location>
        <begin position="26"/>
        <end position="565"/>
    </location>
</feature>
<dbReference type="RefSeq" id="WP_211849006.1">
    <property type="nucleotide sequence ID" value="NZ_JAAEDL010000032.1"/>
</dbReference>
<feature type="transmembrane region" description="Helical" evidence="17">
    <location>
        <begin position="445"/>
        <end position="469"/>
    </location>
</feature>
<evidence type="ECO:0000256" key="9">
    <source>
        <dbReference type="ARBA" id="ARBA00022989"/>
    </source>
</evidence>
<dbReference type="GO" id="GO:0006847">
    <property type="term" value="P:plasma membrane acetate transport"/>
    <property type="evidence" value="ECO:0007669"/>
    <property type="project" value="TreeGrafter"/>
</dbReference>
<evidence type="ECO:0000256" key="8">
    <source>
        <dbReference type="ARBA" id="ARBA00022847"/>
    </source>
</evidence>
<evidence type="ECO:0000256" key="14">
    <source>
        <dbReference type="ARBA" id="ARBA00031561"/>
    </source>
</evidence>
<evidence type="ECO:0000256" key="6">
    <source>
        <dbReference type="ARBA" id="ARBA00022519"/>
    </source>
</evidence>
<feature type="transmembrane region" description="Helical" evidence="17">
    <location>
        <begin position="371"/>
        <end position="399"/>
    </location>
</feature>
<dbReference type="PROSITE" id="PS50283">
    <property type="entry name" value="NA_SOLUT_SYMP_3"/>
    <property type="match status" value="1"/>
</dbReference>
<evidence type="ECO:0000256" key="1">
    <source>
        <dbReference type="ARBA" id="ARBA00004429"/>
    </source>
</evidence>
<evidence type="ECO:0000256" key="13">
    <source>
        <dbReference type="ARBA" id="ARBA00023201"/>
    </source>
</evidence>
<keyword evidence="18" id="KW-0732">Signal</keyword>
<feature type="transmembrane region" description="Helical" evidence="17">
    <location>
        <begin position="515"/>
        <end position="531"/>
    </location>
</feature>
<keyword evidence="4" id="KW-0813">Transport</keyword>
<feature type="transmembrane region" description="Helical" evidence="17">
    <location>
        <begin position="271"/>
        <end position="293"/>
    </location>
</feature>
<keyword evidence="8" id="KW-0769">Symport</keyword>
<feature type="transmembrane region" description="Helical" evidence="17">
    <location>
        <begin position="155"/>
        <end position="176"/>
    </location>
</feature>
<dbReference type="NCBIfam" id="TIGR00813">
    <property type="entry name" value="sss"/>
    <property type="match status" value="1"/>
</dbReference>
<comment type="caution">
    <text evidence="19">The sequence shown here is derived from an EMBL/GenBank/DDBJ whole genome shotgun (WGS) entry which is preliminary data.</text>
</comment>
<dbReference type="GO" id="GO:0015293">
    <property type="term" value="F:symporter activity"/>
    <property type="evidence" value="ECO:0007669"/>
    <property type="project" value="UniProtKB-KW"/>
</dbReference>
<evidence type="ECO:0000256" key="4">
    <source>
        <dbReference type="ARBA" id="ARBA00022448"/>
    </source>
</evidence>
<evidence type="ECO:0000256" key="16">
    <source>
        <dbReference type="RuleBase" id="RU362091"/>
    </source>
</evidence>
<dbReference type="AlphaFoldDB" id="A0A9X9XIA1"/>
<feature type="signal peptide" evidence="18">
    <location>
        <begin position="1"/>
        <end position="25"/>
    </location>
</feature>
<evidence type="ECO:0000256" key="17">
    <source>
        <dbReference type="SAM" id="Phobius"/>
    </source>
</evidence>
<keyword evidence="12 17" id="KW-0472">Membrane</keyword>